<name>A0A177MA38_METMH</name>
<reference evidence="1 2" key="1">
    <citation type="submission" date="2016-03" db="EMBL/GenBank/DDBJ databases">
        <authorList>
            <person name="Ploux O."/>
        </authorList>
    </citation>
    <scope>NUCLEOTIDE SEQUENCE [LARGE SCALE GENOMIC DNA]</scope>
    <source>
        <strain evidence="1 2">R-45371</strain>
    </source>
</reference>
<dbReference type="EMBL" id="LUUH01000063">
    <property type="protein sequence ID" value="OAI02235.1"/>
    <property type="molecule type" value="Genomic_DNA"/>
</dbReference>
<organism evidence="1 2">
    <name type="scientific">Methylomonas methanica</name>
    <dbReference type="NCBI Taxonomy" id="421"/>
    <lineage>
        <taxon>Bacteria</taxon>
        <taxon>Pseudomonadati</taxon>
        <taxon>Pseudomonadota</taxon>
        <taxon>Gammaproteobacteria</taxon>
        <taxon>Methylococcales</taxon>
        <taxon>Methylococcaceae</taxon>
        <taxon>Methylomonas</taxon>
    </lineage>
</organism>
<dbReference type="RefSeq" id="WP_064037344.1">
    <property type="nucleotide sequence ID" value="NZ_LUUH01000063.1"/>
</dbReference>
<sequence length="138" mass="15374">MKREYDRRELACLRITPSGYFQPAATHKLTLVQQGDNCWIETAEQLGRKRKQSRTSVAPETVAQQLELLRNASIPAFPISPLVCDGEYEELTIHGEFSNLTLGWWTIAPAGADGLAEFAGWLRGLGLPDEDDQEDDNG</sequence>
<gene>
    <name evidence="1" type="ORF">A1353_17145</name>
</gene>
<dbReference type="AlphaFoldDB" id="A0A177MA38"/>
<comment type="caution">
    <text evidence="1">The sequence shown here is derived from an EMBL/GenBank/DDBJ whole genome shotgun (WGS) entry which is preliminary data.</text>
</comment>
<evidence type="ECO:0000313" key="1">
    <source>
        <dbReference type="EMBL" id="OAI02235.1"/>
    </source>
</evidence>
<proteinExistence type="predicted"/>
<evidence type="ECO:0000313" key="2">
    <source>
        <dbReference type="Proteomes" id="UP000077763"/>
    </source>
</evidence>
<dbReference type="Proteomes" id="UP000077763">
    <property type="component" value="Unassembled WGS sequence"/>
</dbReference>
<protein>
    <submittedName>
        <fullName evidence="1">Uncharacterized protein</fullName>
    </submittedName>
</protein>
<accession>A0A177MA38</accession>